<dbReference type="EC" id="2.1.1.-" evidence="9"/>
<name>A0A6G1J271_9PLEO</name>
<evidence type="ECO:0000256" key="4">
    <source>
        <dbReference type="ARBA" id="ARBA00022603"/>
    </source>
</evidence>
<dbReference type="Gene3D" id="1.10.10.2150">
    <property type="entry name" value="Ribosomal RNA-processing protein 8, N-terminal domain"/>
    <property type="match status" value="1"/>
</dbReference>
<comment type="subcellular location">
    <subcellularLocation>
        <location evidence="1 9">Nucleus</location>
        <location evidence="1 9">Nucleolus</location>
    </subcellularLocation>
</comment>
<evidence type="ECO:0000313" key="11">
    <source>
        <dbReference type="EMBL" id="KAF2684616.1"/>
    </source>
</evidence>
<proteinExistence type="inferred from homology"/>
<evidence type="ECO:0000256" key="7">
    <source>
        <dbReference type="ARBA" id="ARBA00023242"/>
    </source>
</evidence>
<dbReference type="FunFam" id="1.10.10.2150:FF:000001">
    <property type="entry name" value="Ribosomal RNA-processing protein 8"/>
    <property type="match status" value="1"/>
</dbReference>
<keyword evidence="3 9" id="KW-0698">rRNA processing</keyword>
<dbReference type="OrthoDB" id="10258825at2759"/>
<dbReference type="EMBL" id="MU005581">
    <property type="protein sequence ID" value="KAF2684616.1"/>
    <property type="molecule type" value="Genomic_DNA"/>
</dbReference>
<keyword evidence="4 9" id="KW-0489">Methyltransferase</keyword>
<evidence type="ECO:0000256" key="6">
    <source>
        <dbReference type="ARBA" id="ARBA00022691"/>
    </source>
</evidence>
<dbReference type="PANTHER" id="PTHR12787:SF0">
    <property type="entry name" value="RIBOSOMAL RNA-PROCESSING PROTEIN 8"/>
    <property type="match status" value="1"/>
</dbReference>
<keyword evidence="6 9" id="KW-0949">S-adenosyl-L-methionine</keyword>
<keyword evidence="7 9" id="KW-0539">Nucleus</keyword>
<dbReference type="CDD" id="cd02440">
    <property type="entry name" value="AdoMet_MTases"/>
    <property type="match status" value="1"/>
</dbReference>
<organism evidence="11 12">
    <name type="scientific">Lentithecium fluviatile CBS 122367</name>
    <dbReference type="NCBI Taxonomy" id="1168545"/>
    <lineage>
        <taxon>Eukaryota</taxon>
        <taxon>Fungi</taxon>
        <taxon>Dikarya</taxon>
        <taxon>Ascomycota</taxon>
        <taxon>Pezizomycotina</taxon>
        <taxon>Dothideomycetes</taxon>
        <taxon>Pleosporomycetidae</taxon>
        <taxon>Pleosporales</taxon>
        <taxon>Massarineae</taxon>
        <taxon>Lentitheciaceae</taxon>
        <taxon>Lentithecium</taxon>
    </lineage>
</organism>
<dbReference type="GO" id="GO:0005730">
    <property type="term" value="C:nucleolus"/>
    <property type="evidence" value="ECO:0007669"/>
    <property type="project" value="UniProtKB-SubCell"/>
</dbReference>
<dbReference type="Proteomes" id="UP000799291">
    <property type="component" value="Unassembled WGS sequence"/>
</dbReference>
<gene>
    <name evidence="11" type="ORF">K458DRAFT_302869</name>
</gene>
<comment type="function">
    <text evidence="9">S-adenosyl-L-methionine-dependent methyltransferase that specifically methylates the N(1) position of adenine in helix 25.1 in 25S rRNA. Required both for ribosomal 40S and 60S subunits biogenesis. Required for efficient pre-rRNA cleavage at site A2.</text>
</comment>
<accession>A0A6G1J271</accession>
<feature type="compositionally biased region" description="Basic and acidic residues" evidence="10">
    <location>
        <begin position="18"/>
        <end position="31"/>
    </location>
</feature>
<comment type="similarity">
    <text evidence="2 9">Belongs to the methyltransferase superfamily. RRP8 family.</text>
</comment>
<dbReference type="GO" id="GO:0042273">
    <property type="term" value="P:ribosomal large subunit biogenesis"/>
    <property type="evidence" value="ECO:0007669"/>
    <property type="project" value="TreeGrafter"/>
</dbReference>
<evidence type="ECO:0000256" key="5">
    <source>
        <dbReference type="ARBA" id="ARBA00022679"/>
    </source>
</evidence>
<evidence type="ECO:0000256" key="2">
    <source>
        <dbReference type="ARBA" id="ARBA00006301"/>
    </source>
</evidence>
<feature type="region of interest" description="Disordered" evidence="10">
    <location>
        <begin position="242"/>
        <end position="273"/>
    </location>
</feature>
<dbReference type="Pfam" id="PF05148">
    <property type="entry name" value="Methyltransf_8"/>
    <property type="match status" value="2"/>
</dbReference>
<feature type="compositionally biased region" description="Basic and acidic residues" evidence="10">
    <location>
        <begin position="242"/>
        <end position="252"/>
    </location>
</feature>
<dbReference type="InterPro" id="IPR029063">
    <property type="entry name" value="SAM-dependent_MTases_sf"/>
</dbReference>
<feature type="region of interest" description="Disordered" evidence="10">
    <location>
        <begin position="1"/>
        <end position="169"/>
    </location>
</feature>
<dbReference type="SUPFAM" id="SSF53335">
    <property type="entry name" value="S-adenosyl-L-methionine-dependent methyltransferases"/>
    <property type="match status" value="1"/>
</dbReference>
<evidence type="ECO:0000256" key="9">
    <source>
        <dbReference type="RuleBase" id="RU365074"/>
    </source>
</evidence>
<evidence type="ECO:0000256" key="8">
    <source>
        <dbReference type="ARBA" id="ARBA00076672"/>
    </source>
</evidence>
<evidence type="ECO:0000256" key="10">
    <source>
        <dbReference type="SAM" id="MobiDB-lite"/>
    </source>
</evidence>
<dbReference type="InterPro" id="IPR042036">
    <property type="entry name" value="RRP8_N"/>
</dbReference>
<evidence type="ECO:0000313" key="12">
    <source>
        <dbReference type="Proteomes" id="UP000799291"/>
    </source>
</evidence>
<evidence type="ECO:0000256" key="3">
    <source>
        <dbReference type="ARBA" id="ARBA00022552"/>
    </source>
</evidence>
<keyword evidence="12" id="KW-1185">Reference proteome</keyword>
<feature type="compositionally biased region" description="Basic residues" evidence="10">
    <location>
        <begin position="70"/>
        <end position="79"/>
    </location>
</feature>
<evidence type="ECO:0000256" key="1">
    <source>
        <dbReference type="ARBA" id="ARBA00004604"/>
    </source>
</evidence>
<feature type="compositionally biased region" description="Low complexity" evidence="10">
    <location>
        <begin position="106"/>
        <end position="118"/>
    </location>
</feature>
<dbReference type="InterPro" id="IPR007823">
    <property type="entry name" value="RRP8"/>
</dbReference>
<dbReference type="GO" id="GO:0016433">
    <property type="term" value="F:rRNA (adenine) methyltransferase activity"/>
    <property type="evidence" value="ECO:0007669"/>
    <property type="project" value="UniProtKB-ARBA"/>
</dbReference>
<keyword evidence="5 9" id="KW-0808">Transferase</keyword>
<dbReference type="AlphaFoldDB" id="A0A6G1J271"/>
<reference evidence="11" key="1">
    <citation type="journal article" date="2020" name="Stud. Mycol.">
        <title>101 Dothideomycetes genomes: a test case for predicting lifestyles and emergence of pathogens.</title>
        <authorList>
            <person name="Haridas S."/>
            <person name="Albert R."/>
            <person name="Binder M."/>
            <person name="Bloem J."/>
            <person name="Labutti K."/>
            <person name="Salamov A."/>
            <person name="Andreopoulos B."/>
            <person name="Baker S."/>
            <person name="Barry K."/>
            <person name="Bills G."/>
            <person name="Bluhm B."/>
            <person name="Cannon C."/>
            <person name="Castanera R."/>
            <person name="Culley D."/>
            <person name="Daum C."/>
            <person name="Ezra D."/>
            <person name="Gonzalez J."/>
            <person name="Henrissat B."/>
            <person name="Kuo A."/>
            <person name="Liang C."/>
            <person name="Lipzen A."/>
            <person name="Lutzoni F."/>
            <person name="Magnuson J."/>
            <person name="Mondo S."/>
            <person name="Nolan M."/>
            <person name="Ohm R."/>
            <person name="Pangilinan J."/>
            <person name="Park H.-J."/>
            <person name="Ramirez L."/>
            <person name="Alfaro M."/>
            <person name="Sun H."/>
            <person name="Tritt A."/>
            <person name="Yoshinaga Y."/>
            <person name="Zwiers L.-H."/>
            <person name="Turgeon B."/>
            <person name="Goodwin S."/>
            <person name="Spatafora J."/>
            <person name="Crous P."/>
            <person name="Grigoriev I."/>
        </authorList>
    </citation>
    <scope>NUCLEOTIDE SEQUENCE</scope>
    <source>
        <strain evidence="11">CBS 122367</strain>
    </source>
</reference>
<feature type="compositionally biased region" description="Basic and acidic residues" evidence="10">
    <location>
        <begin position="51"/>
        <end position="69"/>
    </location>
</feature>
<protein>
    <recommendedName>
        <fullName evidence="8 9">Ribosomal RNA-processing protein 8</fullName>
        <ecNumber evidence="9">2.1.1.-</ecNumber>
    </recommendedName>
</protein>
<feature type="region of interest" description="Disordered" evidence="10">
    <location>
        <begin position="390"/>
        <end position="441"/>
    </location>
</feature>
<dbReference type="PANTHER" id="PTHR12787">
    <property type="entry name" value="RIBOSOMAL RNA-PROCESSING PROTEIN 8"/>
    <property type="match status" value="1"/>
</dbReference>
<sequence>MFSVPGWNVSAPLATQIEKPKPRDPSKEGKKAQKRKRKQEEQIDAGNVGKYWDKVVGGEDHVGDGTQEKRGKKRKRKNKAAKESQDGIDGVDATKQGTEAKDEVPVAEPAAPEAPTPAQKDAESKRSKKKRKKDHKPDIQPISAPPKATEAPKPLETNSLLPEPKGLTPLQKSMRQKLASARFRHLNEALYTKPSAESLSFFKDDPSMFEDYHRGFAQQVEVWPENPVDGYVNTILARGKVRTKDPWKDAKRKEKRGKSTPGEEVNSTPIKGAIKPLPRNIKGHSTIADLGCGTASLSYRLQPYLKSLNLTLHSFDLSKPSGPSAPLVTVADISALPLPDNSVDIAIFCLALMGTNWLDFIDEAHRVLRWRGELWIAEIKSRFGRVERRKAGQGPINSVGSLKKADKKGAGKGKKKGGGGGGGDAALKEHEEGIQDSSDEAELATRIDGVEAQNGGTDVSAFVSILLKHGFVLDALPERQSDAVDLTNKMFVKLHFVKGAQPTVGKNAKKDGAGAARAGAGEGYSGRAAAGFNASRGGLKMGIKGKKFTAIANEDDSGNDGKVLKPCLYKIR</sequence>
<dbReference type="Gene3D" id="3.40.50.150">
    <property type="entry name" value="Vaccinia Virus protein VP39"/>
    <property type="match status" value="1"/>
</dbReference>